<protein>
    <submittedName>
        <fullName evidence="1">Uncharacterized protein</fullName>
    </submittedName>
</protein>
<dbReference type="PANTHER" id="PTHR44444">
    <property type="entry name" value="PROTEIN SEL-1 HOMOLOG 3"/>
    <property type="match status" value="1"/>
</dbReference>
<gene>
    <name evidence="1" type="ORF">PECUL_23A010203</name>
</gene>
<reference evidence="1" key="1">
    <citation type="submission" date="2022-03" db="EMBL/GenBank/DDBJ databases">
        <authorList>
            <person name="Alioto T."/>
            <person name="Alioto T."/>
            <person name="Gomez Garrido J."/>
        </authorList>
    </citation>
    <scope>NUCLEOTIDE SEQUENCE</scope>
</reference>
<evidence type="ECO:0000313" key="1">
    <source>
        <dbReference type="EMBL" id="CAH2226034.1"/>
    </source>
</evidence>
<sequence length="332" mass="38739">MRTSETEWGNAFCGIIFLSQLFACSAGFTTQAIHRSSVRFLNPPDQLVNGHLLQILYHCETIQVVRVEVLASSLTKSLVGIFKKSWVCNPGLGQKKRDVKLDFPDQLVYREDYFLRHPIQVFDAYLRAWISEYPDHVTGADWNSYNRAITRTLHFIDPVPLYSRPYKRQQRTLRWDQDIIWRIKKDRIPQCEAEQDAVHLLRFLYACTGENFGVLRKLHPYRDRILEAERLTSIFSPRCSLATWIYLVEWCPVSFCGVLYYLDDNNEYHSPSILLTNKGYLHIQVNLVSDEPHAFQMSIPLNTWCQVQLTLDHSAANLTVICEELQSKMGYR</sequence>
<dbReference type="AlphaFoldDB" id="A0AAD1RAS8"/>
<dbReference type="EMBL" id="OW240912">
    <property type="protein sequence ID" value="CAH2226034.1"/>
    <property type="molecule type" value="Genomic_DNA"/>
</dbReference>
<evidence type="ECO:0000313" key="2">
    <source>
        <dbReference type="Proteomes" id="UP001295444"/>
    </source>
</evidence>
<dbReference type="PANTHER" id="PTHR44444:SF4">
    <property type="entry name" value="PROTEIN SEL-1 HOMOLOG 3 ISOFORM X1"/>
    <property type="match status" value="1"/>
</dbReference>
<organism evidence="1 2">
    <name type="scientific">Pelobates cultripes</name>
    <name type="common">Western spadefoot toad</name>
    <dbReference type="NCBI Taxonomy" id="61616"/>
    <lineage>
        <taxon>Eukaryota</taxon>
        <taxon>Metazoa</taxon>
        <taxon>Chordata</taxon>
        <taxon>Craniata</taxon>
        <taxon>Vertebrata</taxon>
        <taxon>Euteleostomi</taxon>
        <taxon>Amphibia</taxon>
        <taxon>Batrachia</taxon>
        <taxon>Anura</taxon>
        <taxon>Pelobatoidea</taxon>
        <taxon>Pelobatidae</taxon>
        <taxon>Pelobates</taxon>
    </lineage>
</organism>
<name>A0AAD1RAS8_PELCU</name>
<dbReference type="InterPro" id="IPR042756">
    <property type="entry name" value="Sel-1L3"/>
</dbReference>
<keyword evidence="2" id="KW-1185">Reference proteome</keyword>
<dbReference type="Proteomes" id="UP001295444">
    <property type="component" value="Chromosome 01"/>
</dbReference>
<accession>A0AAD1RAS8</accession>
<proteinExistence type="predicted"/>